<reference evidence="1 2" key="1">
    <citation type="submission" date="2017-02" db="EMBL/GenBank/DDBJ databases">
        <title>Draft genome sequence of Moraxella porci CCUG 54912T type strain.</title>
        <authorList>
            <person name="Salva-Serra F."/>
            <person name="Engstrom-Jakobsson H."/>
            <person name="Thorell K."/>
            <person name="Jaen-Luchoro D."/>
            <person name="Gonzales-Siles L."/>
            <person name="Karlsson R."/>
            <person name="Yazdan S."/>
            <person name="Boulund F."/>
            <person name="Johnning A."/>
            <person name="Engstrand L."/>
            <person name="Kristiansson E."/>
            <person name="Moore E."/>
        </authorList>
    </citation>
    <scope>NUCLEOTIDE SEQUENCE [LARGE SCALE GENOMIC DNA]</scope>
    <source>
        <strain evidence="1 2">CCUG 54912</strain>
    </source>
</reference>
<evidence type="ECO:0000313" key="1">
    <source>
        <dbReference type="EMBL" id="OOS26094.1"/>
    </source>
</evidence>
<dbReference type="EMBL" id="MUYV01000002">
    <property type="protein sequence ID" value="OOS26094.1"/>
    <property type="molecule type" value="Genomic_DNA"/>
</dbReference>
<gene>
    <name evidence="1" type="ORF">B0681_02850</name>
</gene>
<dbReference type="Proteomes" id="UP000190683">
    <property type="component" value="Unassembled WGS sequence"/>
</dbReference>
<dbReference type="RefSeq" id="WP_078317244.1">
    <property type="nucleotide sequence ID" value="NZ_MUYV01000002.1"/>
</dbReference>
<organism evidence="1 2">
    <name type="scientific">Moraxella porci DSM 25326</name>
    <dbReference type="NCBI Taxonomy" id="573983"/>
    <lineage>
        <taxon>Bacteria</taxon>
        <taxon>Pseudomonadati</taxon>
        <taxon>Pseudomonadota</taxon>
        <taxon>Gammaproteobacteria</taxon>
        <taxon>Moraxellales</taxon>
        <taxon>Moraxellaceae</taxon>
        <taxon>Moraxella</taxon>
    </lineage>
</organism>
<sequence>MKDNLFNLNVLRDAIIYKYKLMGLGVKDLRELPFDFTTDWNHNFCNEFSKLKKGINDFNNAYAADKTKIKSSNFTMIQVWLGQLQHALACIVESMRNLALHDRNFHTVKPIEYGLVEFDQTPMTYKVFGFEYFDFLMDFQRNLIQIMASNMQNSDTKVSEVTHDYTWYFMDLGYGLEILIDECRLLNDFMLLDDDYKMSYMLFRIRNRCFYLARTMAYILEDVDECFFIVAKREDEEVGVESNNDN</sequence>
<evidence type="ECO:0000313" key="2">
    <source>
        <dbReference type="Proteomes" id="UP000190683"/>
    </source>
</evidence>
<proteinExistence type="predicted"/>
<dbReference type="AlphaFoldDB" id="A0A1T0CUR3"/>
<protein>
    <submittedName>
        <fullName evidence="1">Uncharacterized protein</fullName>
    </submittedName>
</protein>
<keyword evidence="2" id="KW-1185">Reference proteome</keyword>
<comment type="caution">
    <text evidence="1">The sequence shown here is derived from an EMBL/GenBank/DDBJ whole genome shotgun (WGS) entry which is preliminary data.</text>
</comment>
<accession>A0A1T0CUR3</accession>
<name>A0A1T0CUR3_9GAMM</name>